<dbReference type="SMART" id="SM00503">
    <property type="entry name" value="SynN"/>
    <property type="match status" value="1"/>
</dbReference>
<dbReference type="PROSITE" id="PS50192">
    <property type="entry name" value="T_SNARE"/>
    <property type="match status" value="1"/>
</dbReference>
<dbReference type="GO" id="GO:0006886">
    <property type="term" value="P:intracellular protein transport"/>
    <property type="evidence" value="ECO:0007669"/>
    <property type="project" value="InterPro"/>
</dbReference>
<evidence type="ECO:0000256" key="1">
    <source>
        <dbReference type="ARBA" id="ARBA00009063"/>
    </source>
</evidence>
<dbReference type="InterPro" id="IPR007751">
    <property type="entry name" value="DUF676_lipase-like"/>
</dbReference>
<dbReference type="EMBL" id="JABANN010000725">
    <property type="protein sequence ID" value="KAF4654383.1"/>
    <property type="molecule type" value="Genomic_DNA"/>
</dbReference>
<evidence type="ECO:0000313" key="6">
    <source>
        <dbReference type="Proteomes" id="UP000572268"/>
    </source>
</evidence>
<sequence>MSASSSSSPAPSPTTINQQQQQSSPQATALSGYGDMNGSSGDTQQDYHYYHTTTDHHPQTAGYMPSSSSPDAQVMGVRASSIDDSEDYMKMLLESSRRQEQLLSRVVELFTTTNAKLDILSTKVELLQSATVDAINSAGGVPAASSGRRSSAAGGGGPHRNAADGNSRGQIIMPPGMVGHGTSSNAPRQGTMQPAPPPPPPASSGIDDEERRRRQAELDRLRQEEERKKMEEQKRINEERLRREEEERVRREALAKRTHGLMSGLTAAGDTPADGPVVSSSSPTGGLFGDDDDSAEPTPSRASNNSRGEGGPMMERKQPQLGRMMLSWLNLTAPSAAAAATEEERLELMSSFFDEVVHIRKSLDDVRQNIKKIREGQDDMAKVVSIEKETMVRREVEDVITVTNKIIRTIKNNLQAVHKRNEEFMEVAPKAVADMRMRDGIYTGLCTKFNNLVLDYQTSQSDFTQYAKARAFNNLHMALPEATADEIHELLKSGVRPSSILQQRMMMRDGTAIGQASTNAAHVTMITRLQQMQDKYSDLRRLEEAVVDLHQLFVDMAIVVNQQTDLLDNIEFNVVNAKHFTAEAERSLIRARKHQSTIMGNQPGTLHDMRGATSTELDAQGVKYDTISDDTTVSKDEGVVGGNTRKHNNKKNKKKKRMVMRNGINPVGDVHDEDLKDSTLPLPSISDFKKMSDPVSVVFYQHGLWGHPYDLHNMAYGIYKRSGALPIMIQSNIGKTSDGVVPGGLRLLAECIPYFDALPKGSRISFLGHSLGGLYIRVALRNLFEKYPDYFTSRGLILDRLLLLACPNLGIRDVPAHIRVGAALGALAQQSMVDFLDSNGELLEKLCDYAGIESIKPFRERLVYGNLQADLLVSADSALMVPPGCKLWLDETYDACREEGMGERESSGGSTKAKHYNRASSSTSTSRKAEVATIYPAYVEATDTLNPLASSVALNSISWRRYAVKFPMWPWAAMFDGSAHFKLVNHTTQDIHNCGVPVVNHISRHWKRCNDSNDAKGKRGREEEEECILGSTVRSVSSDENDEVEMEIEAKHAGEPFRNYCTCINGDDAEMEGSSSFEEEEDDVVNGEVVDAPSPLPPDTEAAEVHSDSPINDACSLITSIPSEPSKPTTTAL</sequence>
<dbReference type="Gene3D" id="1.20.58.70">
    <property type="match status" value="1"/>
</dbReference>
<feature type="compositionally biased region" description="Low complexity" evidence="3">
    <location>
        <begin position="1"/>
        <end position="28"/>
    </location>
</feature>
<dbReference type="PROSITE" id="PS00914">
    <property type="entry name" value="SYNTAXIN"/>
    <property type="match status" value="1"/>
</dbReference>
<dbReference type="GO" id="GO:0016020">
    <property type="term" value="C:membrane"/>
    <property type="evidence" value="ECO:0007669"/>
    <property type="project" value="InterPro"/>
</dbReference>
<feature type="region of interest" description="Disordered" evidence="3">
    <location>
        <begin position="635"/>
        <end position="654"/>
    </location>
</feature>
<reference evidence="5 6" key="1">
    <citation type="submission" date="2020-04" db="EMBL/GenBank/DDBJ databases">
        <title>Perkinsus olseni comparative genomics.</title>
        <authorList>
            <person name="Bogema D.R."/>
        </authorList>
    </citation>
    <scope>NUCLEOTIDE SEQUENCE [LARGE SCALE GENOMIC DNA]</scope>
    <source>
        <strain evidence="5">ATCC PRA-31</strain>
    </source>
</reference>
<dbReference type="Gene3D" id="3.40.50.1820">
    <property type="entry name" value="alpha/beta hydrolase"/>
    <property type="match status" value="1"/>
</dbReference>
<name>A0A7J6L5D2_PEROL</name>
<dbReference type="Proteomes" id="UP000572268">
    <property type="component" value="Unassembled WGS sequence"/>
</dbReference>
<dbReference type="Gene3D" id="1.20.5.110">
    <property type="match status" value="1"/>
</dbReference>
<feature type="region of interest" description="Disordered" evidence="3">
    <location>
        <begin position="899"/>
        <end position="924"/>
    </location>
</feature>
<dbReference type="InterPro" id="IPR006012">
    <property type="entry name" value="Syntaxin/epimorphin_CS"/>
</dbReference>
<accession>A0A7J6L5D2</accession>
<dbReference type="InterPro" id="IPR000727">
    <property type="entry name" value="T_SNARE_dom"/>
</dbReference>
<feature type="compositionally biased region" description="Low complexity" evidence="3">
    <location>
        <begin position="138"/>
        <end position="152"/>
    </location>
</feature>
<feature type="region of interest" description="Disordered" evidence="3">
    <location>
        <begin position="1070"/>
        <end position="1133"/>
    </location>
</feature>
<feature type="domain" description="T-SNARE coiled-coil homology" evidence="4">
    <location>
        <begin position="529"/>
        <end position="591"/>
    </location>
</feature>
<dbReference type="GO" id="GO:0016192">
    <property type="term" value="P:vesicle-mediated transport"/>
    <property type="evidence" value="ECO:0007669"/>
    <property type="project" value="InterPro"/>
</dbReference>
<feature type="compositionally biased region" description="Polar residues" evidence="3">
    <location>
        <begin position="1117"/>
        <end position="1133"/>
    </location>
</feature>
<evidence type="ECO:0000313" key="5">
    <source>
        <dbReference type="EMBL" id="KAF4654383.1"/>
    </source>
</evidence>
<dbReference type="Pfam" id="PF05057">
    <property type="entry name" value="DUF676"/>
    <property type="match status" value="1"/>
</dbReference>
<feature type="region of interest" description="Disordered" evidence="3">
    <location>
        <begin position="138"/>
        <end position="316"/>
    </location>
</feature>
<evidence type="ECO:0000256" key="2">
    <source>
        <dbReference type="RuleBase" id="RU003858"/>
    </source>
</evidence>
<dbReference type="Pfam" id="PF00804">
    <property type="entry name" value="Syntaxin"/>
    <property type="match status" value="1"/>
</dbReference>
<evidence type="ECO:0000259" key="4">
    <source>
        <dbReference type="PROSITE" id="PS50192"/>
    </source>
</evidence>
<feature type="compositionally biased region" description="Basic residues" evidence="3">
    <location>
        <begin position="644"/>
        <end position="654"/>
    </location>
</feature>
<dbReference type="InterPro" id="IPR006011">
    <property type="entry name" value="Syntaxin_N"/>
</dbReference>
<protein>
    <submittedName>
        <fullName evidence="5">Syntaxin-1A</fullName>
    </submittedName>
</protein>
<feature type="compositionally biased region" description="Acidic residues" evidence="3">
    <location>
        <begin position="1070"/>
        <end position="1085"/>
    </location>
</feature>
<dbReference type="GO" id="GO:0005484">
    <property type="term" value="F:SNAP receptor activity"/>
    <property type="evidence" value="ECO:0007669"/>
    <property type="project" value="InterPro"/>
</dbReference>
<dbReference type="InterPro" id="IPR010989">
    <property type="entry name" value="SNARE"/>
</dbReference>
<dbReference type="InterPro" id="IPR044294">
    <property type="entry name" value="Lipase-like"/>
</dbReference>
<proteinExistence type="inferred from homology"/>
<dbReference type="PANTHER" id="PTHR12482">
    <property type="entry name" value="LIPASE ROG1-RELATED-RELATED"/>
    <property type="match status" value="1"/>
</dbReference>
<dbReference type="SMART" id="SM00397">
    <property type="entry name" value="t_SNARE"/>
    <property type="match status" value="1"/>
</dbReference>
<feature type="compositionally biased region" description="Low complexity" evidence="3">
    <location>
        <begin position="42"/>
        <end position="52"/>
    </location>
</feature>
<comment type="similarity">
    <text evidence="1 2">Belongs to the syntaxin family.</text>
</comment>
<dbReference type="AlphaFoldDB" id="A0A7J6L5D2"/>
<dbReference type="CDD" id="cd15848">
    <property type="entry name" value="SNARE_syntaxin1-like"/>
    <property type="match status" value="1"/>
</dbReference>
<dbReference type="InterPro" id="IPR029058">
    <property type="entry name" value="AB_hydrolase_fold"/>
</dbReference>
<comment type="caution">
    <text evidence="5">The sequence shown here is derived from an EMBL/GenBank/DDBJ whole genome shotgun (WGS) entry which is preliminary data.</text>
</comment>
<dbReference type="PANTHER" id="PTHR12482:SF62">
    <property type="entry name" value="LIPASE ROG1-RELATED"/>
    <property type="match status" value="1"/>
</dbReference>
<dbReference type="SUPFAM" id="SSF47661">
    <property type="entry name" value="t-snare proteins"/>
    <property type="match status" value="1"/>
</dbReference>
<feature type="compositionally biased region" description="Basic and acidic residues" evidence="3">
    <location>
        <begin position="209"/>
        <end position="255"/>
    </location>
</feature>
<gene>
    <name evidence="5" type="primary">STX1A_2</name>
    <name evidence="5" type="ORF">FOL46_008745</name>
</gene>
<feature type="region of interest" description="Disordered" evidence="3">
    <location>
        <begin position="1"/>
        <end position="73"/>
    </location>
</feature>
<evidence type="ECO:0000256" key="3">
    <source>
        <dbReference type="SAM" id="MobiDB-lite"/>
    </source>
</evidence>
<dbReference type="SUPFAM" id="SSF53474">
    <property type="entry name" value="alpha/beta-Hydrolases"/>
    <property type="match status" value="1"/>
</dbReference>
<feature type="compositionally biased region" description="Polar residues" evidence="3">
    <location>
        <begin position="181"/>
        <end position="192"/>
    </location>
</feature>
<organism evidence="5 6">
    <name type="scientific">Perkinsus olseni</name>
    <name type="common">Perkinsus atlanticus</name>
    <dbReference type="NCBI Taxonomy" id="32597"/>
    <lineage>
        <taxon>Eukaryota</taxon>
        <taxon>Sar</taxon>
        <taxon>Alveolata</taxon>
        <taxon>Perkinsozoa</taxon>
        <taxon>Perkinsea</taxon>
        <taxon>Perkinsida</taxon>
        <taxon>Perkinsidae</taxon>
        <taxon>Perkinsus</taxon>
    </lineage>
</organism>